<evidence type="ECO:0000256" key="5">
    <source>
        <dbReference type="ARBA" id="ARBA00023040"/>
    </source>
</evidence>
<keyword evidence="9" id="KW-0807">Transducer</keyword>
<protein>
    <submittedName>
        <fullName evidence="13">Melanin-concentrating hormone receptor 1-like</fullName>
    </submittedName>
</protein>
<feature type="compositionally biased region" description="Polar residues" evidence="10">
    <location>
        <begin position="576"/>
        <end position="595"/>
    </location>
</feature>
<proteinExistence type="evidence at transcript level"/>
<feature type="transmembrane region" description="Helical" evidence="11">
    <location>
        <begin position="299"/>
        <end position="318"/>
    </location>
</feature>
<dbReference type="InterPro" id="IPR017452">
    <property type="entry name" value="GPCR_Rhodpsn_7TM"/>
</dbReference>
<feature type="region of interest" description="Disordered" evidence="10">
    <location>
        <begin position="551"/>
        <end position="595"/>
    </location>
</feature>
<keyword evidence="7 13" id="KW-0675">Receptor</keyword>
<sequence>MTTVATLITLGQLDQFTTSSNCLNCTGLNQTNEYQGQCKWNQLNTALVVSLLVTLFLNIFASIILFRVPLVTVRGRSNPVYLCIRFLNISDVAQSLLLLVMPAFADPDCVWLGGSISCSIMGFMALFLLLASPLITILMAFDRVIALYQPFKYRSHLGLRMLKVLLPSACGFVFLITMLPIFGVGEYHVVRGRRMCLLDTITDDPVDQVYVLVVHCIFLAALLFMAACTVTFQIKLFRMSFDKKHKSATRKRASGRRTRNATITTMAVCCIFVFCYLPYVARVLNEASTGKKSATMLTFITFGLAFLQPLLNPVVYLATNVRYRQEFQVLIRNMKSSDVDSSTDSQNGTSKGAFSEFRRRLSSHRGSGKRGSQKTKGSQASLTSPNPAKSHNGGNTRKATERNIQKANTGRVLSGADSTQEPPYKVSKQPSFENPRMVATVRREPSSSSGVKSFDSHEHLVSPPSTYKPQFNFGRLGDFSEEDSTKLRPDSYCRERSNTVSGDFSPCSQTPSSGPKSNACSNSTPLLTQDVALDVIGLACTEIRMLEKSPARMRRSFERSPEDPDKSAAKLESRSSEYVSCSNDENSAKSSSDASTVMGAVEIGDHSLIEVFNAKPRHRDSGVGEASDVTGT</sequence>
<feature type="transmembrane region" description="Helical" evidence="11">
    <location>
        <begin position="80"/>
        <end position="104"/>
    </location>
</feature>
<evidence type="ECO:0000256" key="3">
    <source>
        <dbReference type="ARBA" id="ARBA00022692"/>
    </source>
</evidence>
<comment type="subcellular location">
    <subcellularLocation>
        <location evidence="1">Cell membrane</location>
        <topology evidence="1">Multi-pass membrane protein</topology>
    </subcellularLocation>
</comment>
<gene>
    <name evidence="13" type="primary">Mchr1</name>
</gene>
<name>A0A6F9DL26_9ASCI</name>
<dbReference type="CDD" id="cd00637">
    <property type="entry name" value="7tm_classA_rhodopsin-like"/>
    <property type="match status" value="1"/>
</dbReference>
<feature type="compositionally biased region" description="Polar residues" evidence="10">
    <location>
        <begin position="338"/>
        <end position="352"/>
    </location>
</feature>
<dbReference type="Pfam" id="PF00001">
    <property type="entry name" value="7tm_1"/>
    <property type="match status" value="1"/>
</dbReference>
<dbReference type="InterPro" id="IPR000276">
    <property type="entry name" value="GPCR_Rhodpsn"/>
</dbReference>
<feature type="region of interest" description="Disordered" evidence="10">
    <location>
        <begin position="338"/>
        <end position="433"/>
    </location>
</feature>
<evidence type="ECO:0000256" key="6">
    <source>
        <dbReference type="ARBA" id="ARBA00023136"/>
    </source>
</evidence>
<dbReference type="PANTHER" id="PTHR11866:SF34">
    <property type="entry name" value="G-PROTEIN COUPLED RECEPTORS FAMILY 1 PROFILE DOMAIN-CONTAINING PROTEIN"/>
    <property type="match status" value="1"/>
</dbReference>
<feature type="region of interest" description="Disordered" evidence="10">
    <location>
        <begin position="445"/>
        <end position="466"/>
    </location>
</feature>
<keyword evidence="5" id="KW-0297">G-protein coupled receptor</keyword>
<feature type="transmembrane region" description="Helical" evidence="11">
    <location>
        <begin position="46"/>
        <end position="68"/>
    </location>
</feature>
<evidence type="ECO:0000256" key="4">
    <source>
        <dbReference type="ARBA" id="ARBA00022989"/>
    </source>
</evidence>
<feature type="transmembrane region" description="Helical" evidence="11">
    <location>
        <begin position="162"/>
        <end position="189"/>
    </location>
</feature>
<accession>A0A6F9DL26</accession>
<evidence type="ECO:0000256" key="8">
    <source>
        <dbReference type="ARBA" id="ARBA00023180"/>
    </source>
</evidence>
<evidence type="ECO:0000256" key="1">
    <source>
        <dbReference type="ARBA" id="ARBA00004651"/>
    </source>
</evidence>
<dbReference type="InterPro" id="IPR008365">
    <property type="entry name" value="Prostanoid_rcpt"/>
</dbReference>
<dbReference type="SUPFAM" id="SSF81321">
    <property type="entry name" value="Family A G protein-coupled receptor-like"/>
    <property type="match status" value="1"/>
</dbReference>
<keyword evidence="2" id="KW-1003">Cell membrane</keyword>
<feature type="compositionally biased region" description="Basic residues" evidence="10">
    <location>
        <begin position="360"/>
        <end position="373"/>
    </location>
</feature>
<dbReference type="Gene3D" id="1.20.1070.10">
    <property type="entry name" value="Rhodopsin 7-helix transmembrane proteins"/>
    <property type="match status" value="1"/>
</dbReference>
<feature type="transmembrane region" description="Helical" evidence="11">
    <location>
        <begin position="209"/>
        <end position="237"/>
    </location>
</feature>
<feature type="region of interest" description="Disordered" evidence="10">
    <location>
        <begin position="611"/>
        <end position="632"/>
    </location>
</feature>
<dbReference type="PRINTS" id="PR00237">
    <property type="entry name" value="GPCRRHODOPSN"/>
</dbReference>
<evidence type="ECO:0000256" key="10">
    <source>
        <dbReference type="SAM" id="MobiDB-lite"/>
    </source>
</evidence>
<dbReference type="EMBL" id="LR787824">
    <property type="protein sequence ID" value="CAB3263686.1"/>
    <property type="molecule type" value="mRNA"/>
</dbReference>
<dbReference type="GO" id="GO:0005886">
    <property type="term" value="C:plasma membrane"/>
    <property type="evidence" value="ECO:0007669"/>
    <property type="project" value="UniProtKB-SubCell"/>
</dbReference>
<feature type="transmembrane region" description="Helical" evidence="11">
    <location>
        <begin position="110"/>
        <end position="141"/>
    </location>
</feature>
<feature type="region of interest" description="Disordered" evidence="10">
    <location>
        <begin position="479"/>
        <end position="521"/>
    </location>
</feature>
<feature type="compositionally biased region" description="Polar residues" evidence="10">
    <location>
        <begin position="374"/>
        <end position="397"/>
    </location>
</feature>
<feature type="transmembrane region" description="Helical" evidence="11">
    <location>
        <begin position="258"/>
        <end position="279"/>
    </location>
</feature>
<dbReference type="PANTHER" id="PTHR11866">
    <property type="entry name" value="G-PROTEIN COUPLED RECEPTOR FAMILY 1 MEMBER"/>
    <property type="match status" value="1"/>
</dbReference>
<keyword evidence="3 11" id="KW-0812">Transmembrane</keyword>
<evidence type="ECO:0000313" key="13">
    <source>
        <dbReference type="EMBL" id="CAB3263686.1"/>
    </source>
</evidence>
<evidence type="ECO:0000256" key="2">
    <source>
        <dbReference type="ARBA" id="ARBA00022475"/>
    </source>
</evidence>
<evidence type="ECO:0000256" key="9">
    <source>
        <dbReference type="ARBA" id="ARBA00023224"/>
    </source>
</evidence>
<dbReference type="AlphaFoldDB" id="A0A6F9DL26"/>
<evidence type="ECO:0000259" key="12">
    <source>
        <dbReference type="PROSITE" id="PS50262"/>
    </source>
</evidence>
<feature type="compositionally biased region" description="Basic and acidic residues" evidence="10">
    <location>
        <begin position="551"/>
        <end position="575"/>
    </location>
</feature>
<dbReference type="PROSITE" id="PS50262">
    <property type="entry name" value="G_PROTEIN_RECEP_F1_2"/>
    <property type="match status" value="1"/>
</dbReference>
<feature type="compositionally biased region" description="Basic and acidic residues" evidence="10">
    <location>
        <begin position="483"/>
        <end position="497"/>
    </location>
</feature>
<keyword evidence="4 11" id="KW-1133">Transmembrane helix</keyword>
<reference evidence="13" key="1">
    <citation type="submission" date="2020-04" db="EMBL/GenBank/DDBJ databases">
        <authorList>
            <person name="Neveu A P."/>
        </authorList>
    </citation>
    <scope>NUCLEOTIDE SEQUENCE</scope>
    <source>
        <tissue evidence="13">Whole embryo</tissue>
    </source>
</reference>
<feature type="compositionally biased region" description="Polar residues" evidence="10">
    <location>
        <begin position="498"/>
        <end position="521"/>
    </location>
</feature>
<organism evidence="13">
    <name type="scientific">Phallusia mammillata</name>
    <dbReference type="NCBI Taxonomy" id="59560"/>
    <lineage>
        <taxon>Eukaryota</taxon>
        <taxon>Metazoa</taxon>
        <taxon>Chordata</taxon>
        <taxon>Tunicata</taxon>
        <taxon>Ascidiacea</taxon>
        <taxon>Phlebobranchia</taxon>
        <taxon>Ascidiidae</taxon>
        <taxon>Phallusia</taxon>
    </lineage>
</organism>
<evidence type="ECO:0000256" key="11">
    <source>
        <dbReference type="SAM" id="Phobius"/>
    </source>
</evidence>
<dbReference type="GO" id="GO:0004930">
    <property type="term" value="F:G protein-coupled receptor activity"/>
    <property type="evidence" value="ECO:0007669"/>
    <property type="project" value="UniProtKB-KW"/>
</dbReference>
<keyword evidence="8" id="KW-0325">Glycoprotein</keyword>
<evidence type="ECO:0000256" key="7">
    <source>
        <dbReference type="ARBA" id="ARBA00023170"/>
    </source>
</evidence>
<feature type="domain" description="G-protein coupled receptors family 1 profile" evidence="12">
    <location>
        <begin position="57"/>
        <end position="316"/>
    </location>
</feature>
<keyword evidence="6 11" id="KW-0472">Membrane</keyword>